<dbReference type="GO" id="GO:0016491">
    <property type="term" value="F:oxidoreductase activity"/>
    <property type="evidence" value="ECO:0007669"/>
    <property type="project" value="UniProtKB-KW"/>
</dbReference>
<dbReference type="InterPro" id="IPR036291">
    <property type="entry name" value="NAD(P)-bd_dom_sf"/>
</dbReference>
<dbReference type="AlphaFoldDB" id="A0A076EGQ7"/>
<evidence type="ECO:0000313" key="6">
    <source>
        <dbReference type="Proteomes" id="UP000028488"/>
    </source>
</evidence>
<comment type="similarity">
    <text evidence="1 3">Belongs to the short-chain dehydrogenases/reductases (SDR) family.</text>
</comment>
<dbReference type="InterPro" id="IPR002347">
    <property type="entry name" value="SDR_fam"/>
</dbReference>
<evidence type="ECO:0000256" key="3">
    <source>
        <dbReference type="RuleBase" id="RU000363"/>
    </source>
</evidence>
<dbReference type="PANTHER" id="PTHR44196:SF1">
    <property type="entry name" value="DEHYDROGENASE_REDUCTASE SDR FAMILY MEMBER 7B"/>
    <property type="match status" value="1"/>
</dbReference>
<keyword evidence="2" id="KW-0560">Oxidoreductase</keyword>
<evidence type="ECO:0000256" key="4">
    <source>
        <dbReference type="SAM" id="MobiDB-lite"/>
    </source>
</evidence>
<dbReference type="Proteomes" id="UP000028488">
    <property type="component" value="Chromosome"/>
</dbReference>
<dbReference type="PROSITE" id="PS00061">
    <property type="entry name" value="ADH_SHORT"/>
    <property type="match status" value="1"/>
</dbReference>
<accession>A0A076EGQ7</accession>
<organism evidence="5 6">
    <name type="scientific">Rhodococcus opacus</name>
    <name type="common">Nocardia opaca</name>
    <dbReference type="NCBI Taxonomy" id="37919"/>
    <lineage>
        <taxon>Bacteria</taxon>
        <taxon>Bacillati</taxon>
        <taxon>Actinomycetota</taxon>
        <taxon>Actinomycetes</taxon>
        <taxon>Mycobacteriales</taxon>
        <taxon>Nocardiaceae</taxon>
        <taxon>Rhodococcus</taxon>
    </lineage>
</organism>
<dbReference type="CDD" id="cd05233">
    <property type="entry name" value="SDR_c"/>
    <property type="match status" value="1"/>
</dbReference>
<name>A0A076EGQ7_RHOOP</name>
<dbReference type="PRINTS" id="PR00081">
    <property type="entry name" value="GDHRDH"/>
</dbReference>
<dbReference type="PRINTS" id="PR00080">
    <property type="entry name" value="SDRFAMILY"/>
</dbReference>
<gene>
    <name evidence="5" type="ORF">EP51_12495</name>
</gene>
<evidence type="ECO:0000256" key="1">
    <source>
        <dbReference type="ARBA" id="ARBA00006484"/>
    </source>
</evidence>
<dbReference type="InterPro" id="IPR020904">
    <property type="entry name" value="Sc_DH/Rdtase_CS"/>
</dbReference>
<reference evidence="5 6" key="1">
    <citation type="submission" date="2014-07" db="EMBL/GenBank/DDBJ databases">
        <title>Genome Sequence of Rhodococcus opacus Strain R7, a Biodegrader of Mono- and Polycyclic Aromatic Hydrocarbons.</title>
        <authorList>
            <person name="Di Gennaro P."/>
            <person name="Zampolli J."/>
            <person name="Presti I."/>
            <person name="Cappelletti M."/>
            <person name="D'Ursi P."/>
            <person name="Orro A."/>
            <person name="Mezzelani A."/>
            <person name="Milanesi L."/>
        </authorList>
    </citation>
    <scope>NUCLEOTIDE SEQUENCE [LARGE SCALE GENOMIC DNA]</scope>
    <source>
        <strain evidence="5 6">R7</strain>
    </source>
</reference>
<evidence type="ECO:0000313" key="5">
    <source>
        <dbReference type="EMBL" id="AII05395.1"/>
    </source>
</evidence>
<dbReference type="EMBL" id="CP008947">
    <property type="protein sequence ID" value="AII05395.1"/>
    <property type="molecule type" value="Genomic_DNA"/>
</dbReference>
<protein>
    <submittedName>
        <fullName evidence="5">Short-chain dehydrogenase</fullName>
    </submittedName>
</protein>
<dbReference type="SUPFAM" id="SSF51735">
    <property type="entry name" value="NAD(P)-binding Rossmann-fold domains"/>
    <property type="match status" value="1"/>
</dbReference>
<dbReference type="Gene3D" id="3.40.50.720">
    <property type="entry name" value="NAD(P)-binding Rossmann-like Domain"/>
    <property type="match status" value="1"/>
</dbReference>
<dbReference type="Pfam" id="PF00106">
    <property type="entry name" value="adh_short"/>
    <property type="match status" value="1"/>
</dbReference>
<proteinExistence type="inferred from homology"/>
<dbReference type="GO" id="GO:0016020">
    <property type="term" value="C:membrane"/>
    <property type="evidence" value="ECO:0007669"/>
    <property type="project" value="TreeGrafter"/>
</dbReference>
<dbReference type="PANTHER" id="PTHR44196">
    <property type="entry name" value="DEHYDROGENASE/REDUCTASE SDR FAMILY MEMBER 7B"/>
    <property type="match status" value="1"/>
</dbReference>
<dbReference type="eggNOG" id="COG4221">
    <property type="taxonomic scope" value="Bacteria"/>
</dbReference>
<dbReference type="RefSeq" id="WP_128639402.1">
    <property type="nucleotide sequence ID" value="NZ_CP008947.1"/>
</dbReference>
<evidence type="ECO:0000256" key="2">
    <source>
        <dbReference type="ARBA" id="ARBA00023002"/>
    </source>
</evidence>
<dbReference type="NCBIfam" id="NF005878">
    <property type="entry name" value="PRK07825.1"/>
    <property type="match status" value="1"/>
</dbReference>
<sequence>MRYFLPDGEGAVSMTSSSMNGRVIAVTGGARGIGREIARQLALAGARVAIGDVDGAAARRTADELGRAGGTVEGLELDVTDTGSFSAFLTAVEHHWGPIDVLVNNAGVMWVGRFDEEPESATDRQLAVNLHGVIRGVRLAAPAMRARGHGQIVTVASAASKVAPPGESTYAATKHGVLGYLTGVREELRGSGVQISVIMPGVVDTELAAGTATGAAKLLTPADVAKTVVAVIHRPRFEVTIPRYVGPLARLVTVFPQFARDFAIRRMVPDQVRSTNKSARAAYESRAVTDEDGTGPA</sequence>
<feature type="region of interest" description="Disordered" evidence="4">
    <location>
        <begin position="275"/>
        <end position="297"/>
    </location>
</feature>